<protein>
    <submittedName>
        <fullName evidence="3">Putative polysaccharide deacetylase</fullName>
        <ecNumber evidence="3">3.5.1.-</ecNumber>
    </submittedName>
</protein>
<dbReference type="EC" id="3.5.1.-" evidence="3"/>
<dbReference type="KEGG" id="cpo:COPRO5265_1157"/>
<dbReference type="STRING" id="309798.COPRO5265_1157"/>
<keyword evidence="4" id="KW-1185">Reference proteome</keyword>
<evidence type="ECO:0000313" key="4">
    <source>
        <dbReference type="Proteomes" id="UP000001732"/>
    </source>
</evidence>
<dbReference type="InterPro" id="IPR002509">
    <property type="entry name" value="NODB_dom"/>
</dbReference>
<dbReference type="PROSITE" id="PS51677">
    <property type="entry name" value="NODB"/>
    <property type="match status" value="1"/>
</dbReference>
<dbReference type="Gene3D" id="3.20.20.370">
    <property type="entry name" value="Glycoside hydrolase/deacetylase"/>
    <property type="match status" value="1"/>
</dbReference>
<gene>
    <name evidence="3" type="ordered locus">COPRO5265_1157</name>
</gene>
<feature type="signal peptide" evidence="1">
    <location>
        <begin position="1"/>
        <end position="21"/>
    </location>
</feature>
<dbReference type="RefSeq" id="WP_012544088.1">
    <property type="nucleotide sequence ID" value="NC_011295.1"/>
</dbReference>
<feature type="domain" description="NodB homology" evidence="2">
    <location>
        <begin position="62"/>
        <end position="247"/>
    </location>
</feature>
<dbReference type="Pfam" id="PF01522">
    <property type="entry name" value="Polysacc_deac_1"/>
    <property type="match status" value="1"/>
</dbReference>
<dbReference type="PANTHER" id="PTHR10587">
    <property type="entry name" value="GLYCOSYL TRANSFERASE-RELATED"/>
    <property type="match status" value="1"/>
</dbReference>
<name>B5Y9L8_COPPD</name>
<keyword evidence="3" id="KW-0378">Hydrolase</keyword>
<dbReference type="HOGENOM" id="CLU_1123064_0_0_9"/>
<sequence>MKKILISFFFVFLLMVQPVKAQPLVHLAFLIIPETTTATTNMNMNNTPPPSSSGVIFVDQSKPFTITVDDGYSRPALKKLITLKKQYGASFTCLLFPYGAALKDNEDLFAQLINLGCEVHNHTYHHIYFRNTTAEQQKEEILSTDQAIEHVYKLAKQKRPNIKYFRPPGGFYDLNTIRICKENGYRIMLWNVITEPNGKNLSVDERARYIYSAPKGSIILLHSKERDMDALSKALPVLLKHYGIPAH</sequence>
<dbReference type="Proteomes" id="UP000001732">
    <property type="component" value="Chromosome"/>
</dbReference>
<reference evidence="3 4" key="2">
    <citation type="journal article" date="2014" name="Genome Announc.">
        <title>Complete Genome Sequence of Coprothermobacter proteolyticus DSM 5265.</title>
        <authorList>
            <person name="Alexiev A."/>
            <person name="Coil D.A."/>
            <person name="Badger J.H."/>
            <person name="Enticknap J."/>
            <person name="Ward N."/>
            <person name="Robb F.T."/>
            <person name="Eisen J.A."/>
        </authorList>
    </citation>
    <scope>NUCLEOTIDE SEQUENCE [LARGE SCALE GENOMIC DNA]</scope>
    <source>
        <strain evidence="4">ATCC 35245 / DSM 5265 / OCM 4 / BT</strain>
    </source>
</reference>
<dbReference type="InterPro" id="IPR050248">
    <property type="entry name" value="Polysacc_deacetylase_ArnD"/>
</dbReference>
<organism evidence="3 4">
    <name type="scientific">Coprothermobacter proteolyticus (strain ATCC 35245 / DSM 5265 / OCM 4 / BT)</name>
    <dbReference type="NCBI Taxonomy" id="309798"/>
    <lineage>
        <taxon>Bacteria</taxon>
        <taxon>Pseudomonadati</taxon>
        <taxon>Coprothermobacterota</taxon>
        <taxon>Coprothermobacteria</taxon>
        <taxon>Coprothermobacterales</taxon>
        <taxon>Coprothermobacteraceae</taxon>
        <taxon>Coprothermobacter</taxon>
    </lineage>
</organism>
<evidence type="ECO:0000256" key="1">
    <source>
        <dbReference type="SAM" id="SignalP"/>
    </source>
</evidence>
<dbReference type="EMBL" id="CP001145">
    <property type="protein sequence ID" value="ACI17436.1"/>
    <property type="molecule type" value="Genomic_DNA"/>
</dbReference>
<dbReference type="CDD" id="cd10917">
    <property type="entry name" value="CE4_NodB_like_6s_7s"/>
    <property type="match status" value="1"/>
</dbReference>
<dbReference type="SUPFAM" id="SSF88713">
    <property type="entry name" value="Glycoside hydrolase/deacetylase"/>
    <property type="match status" value="1"/>
</dbReference>
<keyword evidence="1" id="KW-0732">Signal</keyword>
<evidence type="ECO:0000313" key="3">
    <source>
        <dbReference type="EMBL" id="ACI17436.1"/>
    </source>
</evidence>
<dbReference type="AlphaFoldDB" id="B5Y9L8"/>
<dbReference type="InterPro" id="IPR011330">
    <property type="entry name" value="Glyco_hydro/deAcase_b/a-brl"/>
</dbReference>
<feature type="chain" id="PRO_5002841313" evidence="1">
    <location>
        <begin position="22"/>
        <end position="247"/>
    </location>
</feature>
<accession>B5Y9L8</accession>
<evidence type="ECO:0000259" key="2">
    <source>
        <dbReference type="PROSITE" id="PS51677"/>
    </source>
</evidence>
<reference evidence="4" key="1">
    <citation type="submission" date="2008-08" db="EMBL/GenBank/DDBJ databases">
        <title>The complete genome sequence of Coprothermobacter proteolyticus strain ATCC 5245 / DSM 5265 / BT.</title>
        <authorList>
            <person name="Dodson R.J."/>
            <person name="Durkin A.S."/>
            <person name="Wu M."/>
            <person name="Eisen J."/>
            <person name="Sutton G."/>
        </authorList>
    </citation>
    <scope>NUCLEOTIDE SEQUENCE [LARGE SCALE GENOMIC DNA]</scope>
    <source>
        <strain evidence="4">ATCC 35245 / DSM 5265 / OCM 4 / BT</strain>
    </source>
</reference>
<dbReference type="GO" id="GO:0016810">
    <property type="term" value="F:hydrolase activity, acting on carbon-nitrogen (but not peptide) bonds"/>
    <property type="evidence" value="ECO:0007669"/>
    <property type="project" value="InterPro"/>
</dbReference>
<proteinExistence type="predicted"/>
<dbReference type="eggNOG" id="COG0726">
    <property type="taxonomic scope" value="Bacteria"/>
</dbReference>
<dbReference type="GO" id="GO:0005975">
    <property type="term" value="P:carbohydrate metabolic process"/>
    <property type="evidence" value="ECO:0007669"/>
    <property type="project" value="InterPro"/>
</dbReference>
<dbReference type="PANTHER" id="PTHR10587:SF137">
    <property type="entry name" value="4-DEOXY-4-FORMAMIDO-L-ARABINOSE-PHOSPHOUNDECAPRENOL DEFORMYLASE ARND-RELATED"/>
    <property type="match status" value="1"/>
</dbReference>